<proteinExistence type="predicted"/>
<comment type="caution">
    <text evidence="3">The sequence shown here is derived from an EMBL/GenBank/DDBJ whole genome shotgun (WGS) entry which is preliminary data.</text>
</comment>
<dbReference type="Gene3D" id="3.80.10.10">
    <property type="entry name" value="Ribonuclease Inhibitor"/>
    <property type="match status" value="2"/>
</dbReference>
<dbReference type="AlphaFoldDB" id="A0A929RYF8"/>
<dbReference type="PANTHER" id="PTHR47566:SF1">
    <property type="entry name" value="PROTEIN NUD1"/>
    <property type="match status" value="1"/>
</dbReference>
<dbReference type="Proteomes" id="UP000704068">
    <property type="component" value="Unassembled WGS sequence"/>
</dbReference>
<dbReference type="InterPro" id="IPR052574">
    <property type="entry name" value="CDIRP"/>
</dbReference>
<evidence type="ECO:0000313" key="3">
    <source>
        <dbReference type="EMBL" id="MBF0971016.1"/>
    </source>
</evidence>
<evidence type="ECO:0000256" key="1">
    <source>
        <dbReference type="ARBA" id="ARBA00022614"/>
    </source>
</evidence>
<keyword evidence="1" id="KW-0433">Leucine-rich repeat</keyword>
<reference evidence="3" key="1">
    <citation type="submission" date="2020-04" db="EMBL/GenBank/DDBJ databases">
        <title>Deep metagenomics examines the oral microbiome during advanced dental caries in children, revealing novel taxa and co-occurrences with host molecules.</title>
        <authorList>
            <person name="Baker J.L."/>
            <person name="Morton J.T."/>
            <person name="Dinis M."/>
            <person name="Alvarez R."/>
            <person name="Tran N.C."/>
            <person name="Knight R."/>
            <person name="Edlund A."/>
        </authorList>
    </citation>
    <scope>NUCLEOTIDE SEQUENCE</scope>
    <source>
        <strain evidence="3">JCVI_34_bin.1</strain>
    </source>
</reference>
<sequence>MKIRTPKGAVYHIDYGDGTAVQDKYGSGYAETFYYSFADMATQSEHNVRVWGADFLEFTAISNKKVTELTVTDCPNLEKFSCANSLLKQLDLSSCGKLSSVTCNNNDIALLKLPASVTSVNFSRNRLSLAKFPDKRTGMIYTYGPMRPIYLSEDKINGLTVDLTEMLEFNGTKSTFKWYYFDNKGNNADPALLIDPSTYTEKEGVFTFNQKPEKAIYCVVSNSKLPNLNNINDCYGIMPLELKGENKKLEQVHAAFITDKFTTEGLTFDLQLSATQANSSCVIDWGDGSFEETVLGVDTVTLKHNFLDAQVDRRHTVQIQCGNLDLMGLPQIGGFINFAPTMQPCPVKKLVLDNNRVQELDFSTFVNCEEISANGCYMSKVTLPHSDKLKKLSLRGGTIREVDLSPFTRLEELTLSSNQLDSIDLSTLTHLKKIDVSHNKLKSIKMSNDLSQLNEMDCSFNAIPMYMLPEKGMMNTYRYAPQEAFEITSNLIDGCTIDLSMFDNLKGEKTTTQPTTYIWLHGDDESKFIIEGVHYSVMGGKFTFKFKEPTKVFCTMQTAAFPLLASTENSYRTKPIVVDAQEMTSVNASVVETPLSLKMVHKTLHLKALKQVQVTLFSIDSKALWTKVMNSGEEDSLELQPGVYILQANGMEDVKFSIR</sequence>
<evidence type="ECO:0000256" key="2">
    <source>
        <dbReference type="ARBA" id="ARBA00022737"/>
    </source>
</evidence>
<dbReference type="GO" id="GO:0035591">
    <property type="term" value="F:signaling adaptor activity"/>
    <property type="evidence" value="ECO:0007669"/>
    <property type="project" value="TreeGrafter"/>
</dbReference>
<dbReference type="InterPro" id="IPR001611">
    <property type="entry name" value="Leu-rich_rpt"/>
</dbReference>
<gene>
    <name evidence="3" type="ORF">HXK21_08255</name>
</gene>
<dbReference type="EMBL" id="JABZGR010000033">
    <property type="protein sequence ID" value="MBF0971016.1"/>
    <property type="molecule type" value="Genomic_DNA"/>
</dbReference>
<evidence type="ECO:0000313" key="4">
    <source>
        <dbReference type="Proteomes" id="UP000704068"/>
    </source>
</evidence>
<keyword evidence="2" id="KW-0677">Repeat</keyword>
<name>A0A929RYF8_9BACT</name>
<accession>A0A929RYF8</accession>
<dbReference type="PROSITE" id="PS51450">
    <property type="entry name" value="LRR"/>
    <property type="match status" value="2"/>
</dbReference>
<dbReference type="PANTHER" id="PTHR47566">
    <property type="match status" value="1"/>
</dbReference>
<organism evidence="3 4">
    <name type="scientific">Alloprevotella tannerae</name>
    <dbReference type="NCBI Taxonomy" id="76122"/>
    <lineage>
        <taxon>Bacteria</taxon>
        <taxon>Pseudomonadati</taxon>
        <taxon>Bacteroidota</taxon>
        <taxon>Bacteroidia</taxon>
        <taxon>Bacteroidales</taxon>
        <taxon>Prevotellaceae</taxon>
        <taxon>Alloprevotella</taxon>
    </lineage>
</organism>
<dbReference type="InterPro" id="IPR032675">
    <property type="entry name" value="LRR_dom_sf"/>
</dbReference>
<protein>
    <submittedName>
        <fullName evidence="3">Por secretion system protein</fullName>
    </submittedName>
</protein>
<dbReference type="SUPFAM" id="SSF52058">
    <property type="entry name" value="L domain-like"/>
    <property type="match status" value="1"/>
</dbReference>
<dbReference type="RefSeq" id="WP_303764612.1">
    <property type="nucleotide sequence ID" value="NZ_JABZGR010000033.1"/>
</dbReference>